<gene>
    <name evidence="2" type="ORF">SNE34_05695</name>
</gene>
<accession>A0ABU7YX18</accession>
<evidence type="ECO:0000313" key="2">
    <source>
        <dbReference type="EMBL" id="MEG3183498.1"/>
    </source>
</evidence>
<proteinExistence type="predicted"/>
<dbReference type="SUPFAM" id="SSF54909">
    <property type="entry name" value="Dimeric alpha+beta barrel"/>
    <property type="match status" value="1"/>
</dbReference>
<dbReference type="EMBL" id="JAXGFP010000002">
    <property type="protein sequence ID" value="MEG3183498.1"/>
    <property type="molecule type" value="Genomic_DNA"/>
</dbReference>
<dbReference type="Gene3D" id="3.30.70.100">
    <property type="match status" value="1"/>
</dbReference>
<protein>
    <submittedName>
        <fullName evidence="2">NIPSNAP family protein</fullName>
    </submittedName>
</protein>
<keyword evidence="3" id="KW-1185">Reference proteome</keyword>
<feature type="domain" description="NIPSNAP" evidence="1">
    <location>
        <begin position="15"/>
        <end position="101"/>
    </location>
</feature>
<comment type="caution">
    <text evidence="2">The sequence shown here is derived from an EMBL/GenBank/DDBJ whole genome shotgun (WGS) entry which is preliminary data.</text>
</comment>
<dbReference type="InterPro" id="IPR011008">
    <property type="entry name" value="Dimeric_a/b-barrel"/>
</dbReference>
<evidence type="ECO:0000259" key="1">
    <source>
        <dbReference type="Pfam" id="PF07978"/>
    </source>
</evidence>
<evidence type="ECO:0000313" key="3">
    <source>
        <dbReference type="Proteomes" id="UP001355056"/>
    </source>
</evidence>
<dbReference type="InterPro" id="IPR012577">
    <property type="entry name" value="NIPSNAP"/>
</dbReference>
<reference evidence="2 3" key="1">
    <citation type="journal article" date="2016" name="Int. J. Syst. Evol. Microbiol.">
        <title>Lysobacter erysipheiresistens sp. nov., an antagonist of powdery mildew, isolated from tobacco-cultivated soil.</title>
        <authorList>
            <person name="Xie B."/>
            <person name="Li T."/>
            <person name="Lin X."/>
            <person name="Wang C.J."/>
            <person name="Chen Y.J."/>
            <person name="Liu W.J."/>
            <person name="Zhao Z.W."/>
        </authorList>
    </citation>
    <scope>NUCLEOTIDE SEQUENCE [LARGE SCALE GENOMIC DNA]</scope>
    <source>
        <strain evidence="2 3">RS-LYSO-3</strain>
    </source>
</reference>
<dbReference type="Proteomes" id="UP001355056">
    <property type="component" value="Unassembled WGS sequence"/>
</dbReference>
<dbReference type="Pfam" id="PF07978">
    <property type="entry name" value="NIPSNAP"/>
    <property type="match status" value="1"/>
</dbReference>
<sequence length="251" mass="27946">MNQSYILFEAYSPVVELRQYTLHPGQRDVLIELFEREFIESQEATGIRVIGQFRDLDHPDRFVWLRGFADLPARARALQAFYGGPVWQAHRDAANPTMIDSDNVLQLCPAYSVSGFQIQRAPRAAVGATGSGPGLVVATLYHFGAAVDKDFLAFFADEMVPVLGKCGAAVSAALVNDPSPNNFPALPVREGEHVFAWFARFAHLQAFDRHRAALAALPDWCERLEPALRRRLARPPEILRLSPTARSRLHG</sequence>
<dbReference type="RefSeq" id="WP_332615505.1">
    <property type="nucleotide sequence ID" value="NZ_JAXGFP010000002.1"/>
</dbReference>
<organism evidence="2 3">
    <name type="scientific">Novilysobacter erysipheiresistens</name>
    <dbReference type="NCBI Taxonomy" id="1749332"/>
    <lineage>
        <taxon>Bacteria</taxon>
        <taxon>Pseudomonadati</taxon>
        <taxon>Pseudomonadota</taxon>
        <taxon>Gammaproteobacteria</taxon>
        <taxon>Lysobacterales</taxon>
        <taxon>Lysobacteraceae</taxon>
        <taxon>Novilysobacter</taxon>
    </lineage>
</organism>
<name>A0ABU7YX18_9GAMM</name>